<dbReference type="InterPro" id="IPR026591">
    <property type="entry name" value="Sirtuin_cat_small_dom_sf"/>
</dbReference>
<reference evidence="8 9" key="1">
    <citation type="submission" date="2018-08" db="EMBL/GenBank/DDBJ databases">
        <title>Sequencing the genomes of 1000 actinobacteria strains.</title>
        <authorList>
            <person name="Klenk H.-P."/>
        </authorList>
    </citation>
    <scope>NUCLEOTIDE SEQUENCE [LARGE SCALE GENOMIC DNA]</scope>
    <source>
        <strain evidence="8 9">DSM 44099</strain>
    </source>
</reference>
<feature type="binding site" evidence="5 6">
    <location>
        <position position="177"/>
    </location>
    <ligand>
        <name>Zn(2+)</name>
        <dbReference type="ChEBI" id="CHEBI:29105"/>
    </ligand>
</feature>
<dbReference type="Proteomes" id="UP000256913">
    <property type="component" value="Unassembled WGS sequence"/>
</dbReference>
<proteinExistence type="inferred from homology"/>
<keyword evidence="4 5" id="KW-0520">NAD</keyword>
<comment type="caution">
    <text evidence="5">Lacks conserved residue(s) required for the propagation of feature annotation.</text>
</comment>
<dbReference type="Gene3D" id="3.40.50.1220">
    <property type="entry name" value="TPP-binding domain"/>
    <property type="match status" value="1"/>
</dbReference>
<keyword evidence="1 5" id="KW-0808">Transferase</keyword>
<comment type="function">
    <text evidence="5">NAD-dependent protein deacetylase which modulates the activities of several enzymes which are inactive in their acetylated form.</text>
</comment>
<keyword evidence="5" id="KW-0963">Cytoplasm</keyword>
<feature type="binding site" evidence="5 6">
    <location>
        <position position="126"/>
    </location>
    <ligand>
        <name>Zn(2+)</name>
        <dbReference type="ChEBI" id="CHEBI:29105"/>
    </ligand>
</feature>
<dbReference type="InterPro" id="IPR026590">
    <property type="entry name" value="Ssirtuin_cat_dom"/>
</dbReference>
<evidence type="ECO:0000313" key="9">
    <source>
        <dbReference type="Proteomes" id="UP000256913"/>
    </source>
</evidence>
<evidence type="ECO:0000256" key="2">
    <source>
        <dbReference type="ARBA" id="ARBA00022723"/>
    </source>
</evidence>
<feature type="binding site" evidence="5">
    <location>
        <begin position="244"/>
        <end position="246"/>
    </location>
    <ligand>
        <name>NAD(+)</name>
        <dbReference type="ChEBI" id="CHEBI:57540"/>
    </ligand>
</feature>
<evidence type="ECO:0000256" key="6">
    <source>
        <dbReference type="PROSITE-ProRule" id="PRU00236"/>
    </source>
</evidence>
<dbReference type="NCBIfam" id="NF003738">
    <property type="entry name" value="PRK05333.1"/>
    <property type="match status" value="1"/>
</dbReference>
<protein>
    <recommendedName>
        <fullName evidence="5">NAD-dependent protein deacetylase</fullName>
        <ecNumber evidence="5">2.3.1.286</ecNumber>
    </recommendedName>
    <alternativeName>
        <fullName evidence="5">Regulatory protein SIR2 homolog</fullName>
    </alternativeName>
</protein>
<evidence type="ECO:0000259" key="7">
    <source>
        <dbReference type="PROSITE" id="PS50305"/>
    </source>
</evidence>
<keyword evidence="2 5" id="KW-0479">Metal-binding</keyword>
<organism evidence="8 9">
    <name type="scientific">Asanoa ferruginea</name>
    <dbReference type="NCBI Taxonomy" id="53367"/>
    <lineage>
        <taxon>Bacteria</taxon>
        <taxon>Bacillati</taxon>
        <taxon>Actinomycetota</taxon>
        <taxon>Actinomycetes</taxon>
        <taxon>Micromonosporales</taxon>
        <taxon>Micromonosporaceae</taxon>
        <taxon>Asanoa</taxon>
    </lineage>
</organism>
<feature type="active site" description="Proton acceptor" evidence="5 6">
    <location>
        <position position="118"/>
    </location>
</feature>
<sequence>MPDPLSALIDLVAEGGVAVLSGAGLSTESGIPDYRGPTGAARKFAPMTYQTFTRDAAARQRYWARSHVGWQVIGRAEPNPGHLAVAGLQRAGLVSAILTQNVDGLHQAAGARDVVELHGSIDRVVCLDCGQTTPRTDLDRRLHAANPSFEALAAAVNPDGDVDLDDASVAVFRGVDCARCQVGMLKPDVVFFGETVPAARVDLCFAAVGGARLLLVLGSSLTVMSGRRFVLRAAKLGIPVAIVNQGPTRGDPYASLKIDAPLGTVLPDLAAALSLAQSGSSNVP</sequence>
<dbReference type="EC" id="2.3.1.286" evidence="5"/>
<comment type="catalytic activity">
    <reaction evidence="5">
        <text>N(6)-acetyl-L-lysyl-[protein] + NAD(+) + H2O = 2''-O-acetyl-ADP-D-ribose + nicotinamide + L-lysyl-[protein]</text>
        <dbReference type="Rhea" id="RHEA:43636"/>
        <dbReference type="Rhea" id="RHEA-COMP:9752"/>
        <dbReference type="Rhea" id="RHEA-COMP:10731"/>
        <dbReference type="ChEBI" id="CHEBI:15377"/>
        <dbReference type="ChEBI" id="CHEBI:17154"/>
        <dbReference type="ChEBI" id="CHEBI:29969"/>
        <dbReference type="ChEBI" id="CHEBI:57540"/>
        <dbReference type="ChEBI" id="CHEBI:61930"/>
        <dbReference type="ChEBI" id="CHEBI:83767"/>
        <dbReference type="EC" id="2.3.1.286"/>
    </reaction>
</comment>
<dbReference type="Pfam" id="PF02146">
    <property type="entry name" value="SIR2"/>
    <property type="match status" value="1"/>
</dbReference>
<dbReference type="InterPro" id="IPR050134">
    <property type="entry name" value="NAD-dep_sirtuin_deacylases"/>
</dbReference>
<dbReference type="OrthoDB" id="9800582at2"/>
<accession>A0A3D9ZKC3</accession>
<comment type="caution">
    <text evidence="8">The sequence shown here is derived from an EMBL/GenBank/DDBJ whole genome shotgun (WGS) entry which is preliminary data.</text>
</comment>
<dbReference type="GO" id="GO:0017136">
    <property type="term" value="F:histone deacetylase activity, NAD-dependent"/>
    <property type="evidence" value="ECO:0007669"/>
    <property type="project" value="TreeGrafter"/>
</dbReference>
<feature type="binding site" evidence="5 6">
    <location>
        <position position="180"/>
    </location>
    <ligand>
        <name>Zn(2+)</name>
        <dbReference type="ChEBI" id="CHEBI:29105"/>
    </ligand>
</feature>
<name>A0A3D9ZKC3_9ACTN</name>
<dbReference type="SUPFAM" id="SSF52467">
    <property type="entry name" value="DHS-like NAD/FAD-binding domain"/>
    <property type="match status" value="1"/>
</dbReference>
<dbReference type="PROSITE" id="PS50305">
    <property type="entry name" value="SIRTUIN"/>
    <property type="match status" value="1"/>
</dbReference>
<comment type="subcellular location">
    <subcellularLocation>
        <location evidence="5">Cytoplasm</location>
    </subcellularLocation>
</comment>
<feature type="binding site" evidence="5">
    <location>
        <begin position="218"/>
        <end position="220"/>
    </location>
    <ligand>
        <name>NAD(+)</name>
        <dbReference type="ChEBI" id="CHEBI:57540"/>
    </ligand>
</feature>
<comment type="cofactor">
    <cofactor evidence="5">
        <name>Zn(2+)</name>
        <dbReference type="ChEBI" id="CHEBI:29105"/>
    </cofactor>
    <text evidence="5">Binds 1 zinc ion per subunit.</text>
</comment>
<evidence type="ECO:0000313" key="8">
    <source>
        <dbReference type="EMBL" id="REF94140.1"/>
    </source>
</evidence>
<feature type="binding site" evidence="5">
    <location>
        <begin position="100"/>
        <end position="103"/>
    </location>
    <ligand>
        <name>NAD(+)</name>
        <dbReference type="ChEBI" id="CHEBI:57540"/>
    </ligand>
</feature>
<dbReference type="PANTHER" id="PTHR11085:SF10">
    <property type="entry name" value="NAD-DEPENDENT PROTEIN DEACYLASE SIRTUIN-5, MITOCHONDRIAL-RELATED"/>
    <property type="match status" value="1"/>
</dbReference>
<dbReference type="GO" id="GO:0005737">
    <property type="term" value="C:cytoplasm"/>
    <property type="evidence" value="ECO:0007669"/>
    <property type="project" value="UniProtKB-SubCell"/>
</dbReference>
<comment type="similarity">
    <text evidence="5">Belongs to the sirtuin family. Class II subfamily.</text>
</comment>
<dbReference type="EMBL" id="QUMQ01000001">
    <property type="protein sequence ID" value="REF94140.1"/>
    <property type="molecule type" value="Genomic_DNA"/>
</dbReference>
<evidence type="ECO:0000256" key="1">
    <source>
        <dbReference type="ARBA" id="ARBA00022679"/>
    </source>
</evidence>
<dbReference type="GO" id="GO:0070403">
    <property type="term" value="F:NAD+ binding"/>
    <property type="evidence" value="ECO:0007669"/>
    <property type="project" value="UniProtKB-UniRule"/>
</dbReference>
<dbReference type="AlphaFoldDB" id="A0A3D9ZKC3"/>
<dbReference type="GO" id="GO:0008270">
    <property type="term" value="F:zinc ion binding"/>
    <property type="evidence" value="ECO:0007669"/>
    <property type="project" value="UniProtKB-UniRule"/>
</dbReference>
<keyword evidence="3 5" id="KW-0862">Zinc</keyword>
<dbReference type="HAMAP" id="MF_01967">
    <property type="entry name" value="Sirtuin_ClassII"/>
    <property type="match status" value="1"/>
</dbReference>
<evidence type="ECO:0000256" key="3">
    <source>
        <dbReference type="ARBA" id="ARBA00022833"/>
    </source>
</evidence>
<dbReference type="InterPro" id="IPR003000">
    <property type="entry name" value="Sirtuin"/>
</dbReference>
<evidence type="ECO:0000256" key="4">
    <source>
        <dbReference type="ARBA" id="ARBA00023027"/>
    </source>
</evidence>
<feature type="domain" description="Deacetylase sirtuin-type" evidence="7">
    <location>
        <begin position="1"/>
        <end position="284"/>
    </location>
</feature>
<feature type="binding site" evidence="5 6">
    <location>
        <position position="129"/>
    </location>
    <ligand>
        <name>Zn(2+)</name>
        <dbReference type="ChEBI" id="CHEBI:29105"/>
    </ligand>
</feature>
<dbReference type="InterPro" id="IPR029035">
    <property type="entry name" value="DHS-like_NAD/FAD-binding_dom"/>
</dbReference>
<keyword evidence="9" id="KW-1185">Reference proteome</keyword>
<dbReference type="RefSeq" id="WP_116066008.1">
    <property type="nucleotide sequence ID" value="NZ_BONB01000077.1"/>
</dbReference>
<dbReference type="PANTHER" id="PTHR11085">
    <property type="entry name" value="NAD-DEPENDENT PROTEIN DEACYLASE SIRTUIN-5, MITOCHONDRIAL-RELATED"/>
    <property type="match status" value="1"/>
</dbReference>
<dbReference type="InterPro" id="IPR026587">
    <property type="entry name" value="Sirtuin_class_II"/>
</dbReference>
<evidence type="ECO:0000256" key="5">
    <source>
        <dbReference type="HAMAP-Rule" id="MF_01967"/>
    </source>
</evidence>
<dbReference type="Gene3D" id="3.30.1600.10">
    <property type="entry name" value="SIR2/SIRT2 'Small Domain"/>
    <property type="match status" value="1"/>
</dbReference>
<gene>
    <name evidence="5" type="primary">cobB</name>
    <name evidence="8" type="ORF">DFJ67_0052</name>
</gene>
<feature type="binding site" evidence="5">
    <location>
        <position position="262"/>
    </location>
    <ligand>
        <name>NAD(+)</name>
        <dbReference type="ChEBI" id="CHEBI:57540"/>
    </ligand>
</feature>